<comment type="caution">
    <text evidence="2">The sequence shown here is derived from an EMBL/GenBank/DDBJ whole genome shotgun (WGS) entry which is preliminary data.</text>
</comment>
<dbReference type="OrthoDB" id="6372059at2759"/>
<gene>
    <name evidence="2" type="ORF">AFUS01_LOCUS34904</name>
</gene>
<evidence type="ECO:0000313" key="3">
    <source>
        <dbReference type="Proteomes" id="UP000708208"/>
    </source>
</evidence>
<feature type="non-terminal residue" evidence="2">
    <location>
        <position position="1"/>
    </location>
</feature>
<feature type="chain" id="PRO_5035144285" evidence="1">
    <location>
        <begin position="17"/>
        <end position="55"/>
    </location>
</feature>
<keyword evidence="1" id="KW-0732">Signal</keyword>
<evidence type="ECO:0000313" key="2">
    <source>
        <dbReference type="EMBL" id="CAG7824762.1"/>
    </source>
</evidence>
<reference evidence="2" key="1">
    <citation type="submission" date="2021-06" db="EMBL/GenBank/DDBJ databases">
        <authorList>
            <person name="Hodson N. C."/>
            <person name="Mongue J. A."/>
            <person name="Jaron S. K."/>
        </authorList>
    </citation>
    <scope>NUCLEOTIDE SEQUENCE</scope>
</reference>
<keyword evidence="3" id="KW-1185">Reference proteome</keyword>
<accession>A0A8J2KWK6</accession>
<name>A0A8J2KWK6_9HEXA</name>
<dbReference type="EMBL" id="CAJVCH010533902">
    <property type="protein sequence ID" value="CAG7824762.1"/>
    <property type="molecule type" value="Genomic_DNA"/>
</dbReference>
<dbReference type="AlphaFoldDB" id="A0A8J2KWK6"/>
<proteinExistence type="predicted"/>
<evidence type="ECO:0000256" key="1">
    <source>
        <dbReference type="SAM" id="SignalP"/>
    </source>
</evidence>
<organism evidence="2 3">
    <name type="scientific">Allacma fusca</name>
    <dbReference type="NCBI Taxonomy" id="39272"/>
    <lineage>
        <taxon>Eukaryota</taxon>
        <taxon>Metazoa</taxon>
        <taxon>Ecdysozoa</taxon>
        <taxon>Arthropoda</taxon>
        <taxon>Hexapoda</taxon>
        <taxon>Collembola</taxon>
        <taxon>Symphypleona</taxon>
        <taxon>Sminthuridae</taxon>
        <taxon>Allacma</taxon>
    </lineage>
</organism>
<dbReference type="Proteomes" id="UP000708208">
    <property type="component" value="Unassembled WGS sequence"/>
</dbReference>
<protein>
    <submittedName>
        <fullName evidence="2">Uncharacterized protein</fullName>
    </submittedName>
</protein>
<feature type="signal peptide" evidence="1">
    <location>
        <begin position="1"/>
        <end position="16"/>
    </location>
</feature>
<sequence length="55" mass="5920">MMKLIVIAAALAVASALSVPLSQPEVQVIQDVREINEDGSFRYISELSDGTRAES</sequence>